<protein>
    <submittedName>
        <fullName evidence="2">Uncharacterized protein</fullName>
    </submittedName>
</protein>
<reference evidence="2 3" key="1">
    <citation type="journal article" date="2018" name="New Phytol.">
        <title>Phylogenomics of Endogonaceae and evolution of mycorrhizas within Mucoromycota.</title>
        <authorList>
            <person name="Chang Y."/>
            <person name="Desiro A."/>
            <person name="Na H."/>
            <person name="Sandor L."/>
            <person name="Lipzen A."/>
            <person name="Clum A."/>
            <person name="Barry K."/>
            <person name="Grigoriev I.V."/>
            <person name="Martin F.M."/>
            <person name="Stajich J.E."/>
            <person name="Smith M.E."/>
            <person name="Bonito G."/>
            <person name="Spatafora J.W."/>
        </authorList>
    </citation>
    <scope>NUCLEOTIDE SEQUENCE [LARGE SCALE GENOMIC DNA]</scope>
    <source>
        <strain evidence="2 3">AD002</strain>
    </source>
</reference>
<feature type="transmembrane region" description="Helical" evidence="1">
    <location>
        <begin position="79"/>
        <end position="96"/>
    </location>
</feature>
<dbReference type="EMBL" id="RBNJ01009162">
    <property type="protein sequence ID" value="RUS27045.1"/>
    <property type="molecule type" value="Genomic_DNA"/>
</dbReference>
<feature type="non-terminal residue" evidence="2">
    <location>
        <position position="100"/>
    </location>
</feature>
<name>A0A433QBA1_9FUNG</name>
<organism evidence="2 3">
    <name type="scientific">Jimgerdemannia flammicorona</name>
    <dbReference type="NCBI Taxonomy" id="994334"/>
    <lineage>
        <taxon>Eukaryota</taxon>
        <taxon>Fungi</taxon>
        <taxon>Fungi incertae sedis</taxon>
        <taxon>Mucoromycota</taxon>
        <taxon>Mucoromycotina</taxon>
        <taxon>Endogonomycetes</taxon>
        <taxon>Endogonales</taxon>
        <taxon>Endogonaceae</taxon>
        <taxon>Jimgerdemannia</taxon>
    </lineage>
</organism>
<evidence type="ECO:0000313" key="3">
    <source>
        <dbReference type="Proteomes" id="UP000274822"/>
    </source>
</evidence>
<sequence>MIMDSFVYPGFRFMGLLWVLFGELQLASSSPRIPPSFDIWYTALRLPLVRSIWAAKLYLSSVANSVLCPHRTFRESVGLFFFSFFIPYLTGNPFWISKSR</sequence>
<dbReference type="AlphaFoldDB" id="A0A433QBA1"/>
<dbReference type="Proteomes" id="UP000274822">
    <property type="component" value="Unassembled WGS sequence"/>
</dbReference>
<keyword evidence="3" id="KW-1185">Reference proteome</keyword>
<evidence type="ECO:0000256" key="1">
    <source>
        <dbReference type="SAM" id="Phobius"/>
    </source>
</evidence>
<evidence type="ECO:0000313" key="2">
    <source>
        <dbReference type="EMBL" id="RUS27045.1"/>
    </source>
</evidence>
<proteinExistence type="predicted"/>
<accession>A0A433QBA1</accession>
<gene>
    <name evidence="2" type="ORF">BC938DRAFT_483779</name>
</gene>
<keyword evidence="1" id="KW-0812">Transmembrane</keyword>
<comment type="caution">
    <text evidence="2">The sequence shown here is derived from an EMBL/GenBank/DDBJ whole genome shotgun (WGS) entry which is preliminary data.</text>
</comment>
<keyword evidence="1" id="KW-1133">Transmembrane helix</keyword>
<feature type="transmembrane region" description="Helical" evidence="1">
    <location>
        <begin position="6"/>
        <end position="27"/>
    </location>
</feature>
<keyword evidence="1" id="KW-0472">Membrane</keyword>